<gene>
    <name evidence="2" type="ORF">ABL78_8585</name>
</gene>
<dbReference type="VEuPathDB" id="TriTrypDB:Lsey_1135_0010"/>
<keyword evidence="3" id="KW-1185">Reference proteome</keyword>
<organism evidence="2 3">
    <name type="scientific">Leptomonas seymouri</name>
    <dbReference type="NCBI Taxonomy" id="5684"/>
    <lineage>
        <taxon>Eukaryota</taxon>
        <taxon>Discoba</taxon>
        <taxon>Euglenozoa</taxon>
        <taxon>Kinetoplastea</taxon>
        <taxon>Metakinetoplastina</taxon>
        <taxon>Trypanosomatida</taxon>
        <taxon>Trypanosomatidae</taxon>
        <taxon>Leishmaniinae</taxon>
        <taxon>Leptomonas</taxon>
    </lineage>
</organism>
<sequence>MVAARNEKECSGYSDDEGNNKNENGNAVTRSPTIHASVLSKVHWEQRFINPLRGAYPGSCGRQLLLQLFSSTAASAALIRLRCIPRGDHVSSAHIIVPEQLLEAPLTPRPSNDTTAQRRRRPRQYQQPHHACAEVVRHHAV</sequence>
<feature type="region of interest" description="Disordered" evidence="1">
    <location>
        <begin position="104"/>
        <end position="130"/>
    </location>
</feature>
<proteinExistence type="predicted"/>
<evidence type="ECO:0000256" key="1">
    <source>
        <dbReference type="SAM" id="MobiDB-lite"/>
    </source>
</evidence>
<dbReference type="Proteomes" id="UP000038009">
    <property type="component" value="Unassembled WGS sequence"/>
</dbReference>
<feature type="compositionally biased region" description="Basic and acidic residues" evidence="1">
    <location>
        <begin position="1"/>
        <end position="10"/>
    </location>
</feature>
<name>A0A0N1HY26_LEPSE</name>
<comment type="caution">
    <text evidence="2">The sequence shown here is derived from an EMBL/GenBank/DDBJ whole genome shotgun (WGS) entry which is preliminary data.</text>
</comment>
<accession>A0A0N1HY26</accession>
<evidence type="ECO:0000313" key="2">
    <source>
        <dbReference type="EMBL" id="KPI82405.1"/>
    </source>
</evidence>
<feature type="region of interest" description="Disordered" evidence="1">
    <location>
        <begin position="1"/>
        <end position="32"/>
    </location>
</feature>
<evidence type="ECO:0000313" key="3">
    <source>
        <dbReference type="Proteomes" id="UP000038009"/>
    </source>
</evidence>
<dbReference type="AlphaFoldDB" id="A0A0N1HY26"/>
<reference evidence="2 3" key="1">
    <citation type="journal article" date="2015" name="PLoS Pathog.">
        <title>Leptomonas seymouri: Adaptations to the Dixenous Life Cycle Analyzed by Genome Sequencing, Transcriptome Profiling and Co-infection with Leishmania donovani.</title>
        <authorList>
            <person name="Kraeva N."/>
            <person name="Butenko A."/>
            <person name="Hlavacova J."/>
            <person name="Kostygov A."/>
            <person name="Myskova J."/>
            <person name="Grybchuk D."/>
            <person name="Lestinova T."/>
            <person name="Votypka J."/>
            <person name="Volf P."/>
            <person name="Opperdoes F."/>
            <person name="Flegontov P."/>
            <person name="Lukes J."/>
            <person name="Yurchenko V."/>
        </authorList>
    </citation>
    <scope>NUCLEOTIDE SEQUENCE [LARGE SCALE GENOMIC DNA]</scope>
    <source>
        <strain evidence="2 3">ATCC 30220</strain>
    </source>
</reference>
<dbReference type="EMBL" id="LJSK01001131">
    <property type="protein sequence ID" value="KPI82405.1"/>
    <property type="molecule type" value="Genomic_DNA"/>
</dbReference>
<protein>
    <submittedName>
        <fullName evidence="2">Uncharacterized protein</fullName>
    </submittedName>
</protein>